<keyword evidence="1" id="KW-0812">Transmembrane</keyword>
<sequence length="149" mass="16221">MKTDLTEILNYVHEHIPITTHLGAAIKSYDGNAIVISAPLDANINHRNSAFGGSLSAVAILSGWALLFIRMKELGLHTRLVIQSSAFEFTNPVTADFEAVCALPPAKVYDRFINTLQKRGRARITVDSELLCNGVSCGRHTGVYVAVQI</sequence>
<dbReference type="SUPFAM" id="SSF54637">
    <property type="entry name" value="Thioesterase/thiol ester dehydrase-isomerase"/>
    <property type="match status" value="1"/>
</dbReference>
<dbReference type="EMBL" id="AATS01000014">
    <property type="protein sequence ID" value="EAU53962.1"/>
    <property type="molecule type" value="Genomic_DNA"/>
</dbReference>
<dbReference type="Proteomes" id="UP000005297">
    <property type="component" value="Unassembled WGS sequence"/>
</dbReference>
<name>Q0EXF4_9PROT</name>
<dbReference type="Gene3D" id="3.10.129.10">
    <property type="entry name" value="Hotdog Thioesterase"/>
    <property type="match status" value="1"/>
</dbReference>
<dbReference type="InterPro" id="IPR029069">
    <property type="entry name" value="HotDog_dom_sf"/>
</dbReference>
<dbReference type="NCBIfam" id="TIGR02447">
    <property type="entry name" value="yiiD_Cterm"/>
    <property type="match status" value="1"/>
</dbReference>
<dbReference type="eggNOG" id="COG2050">
    <property type="taxonomic scope" value="Bacteria"/>
</dbReference>
<feature type="transmembrane region" description="Helical" evidence="1">
    <location>
        <begin position="50"/>
        <end position="69"/>
    </location>
</feature>
<organism evidence="3 4">
    <name type="scientific">Mariprofundus ferrooxydans PV-1</name>
    <dbReference type="NCBI Taxonomy" id="314345"/>
    <lineage>
        <taxon>Bacteria</taxon>
        <taxon>Pseudomonadati</taxon>
        <taxon>Pseudomonadota</taxon>
        <taxon>Candidatius Mariprofundia</taxon>
        <taxon>Mariprofundales</taxon>
        <taxon>Mariprofundaceae</taxon>
        <taxon>Mariprofundus</taxon>
    </lineage>
</organism>
<dbReference type="HOGENOM" id="CLU_112070_0_1_0"/>
<evidence type="ECO:0000259" key="2">
    <source>
        <dbReference type="Pfam" id="PF09500"/>
    </source>
</evidence>
<dbReference type="RefSeq" id="WP_009850158.1">
    <property type="nucleotide sequence ID" value="NZ_DS022294.1"/>
</dbReference>
<keyword evidence="1" id="KW-1133">Transmembrane helix</keyword>
<accession>Q0EXF4</accession>
<keyword evidence="1" id="KW-0472">Membrane</keyword>
<proteinExistence type="predicted"/>
<evidence type="ECO:0000313" key="4">
    <source>
        <dbReference type="Proteomes" id="UP000005297"/>
    </source>
</evidence>
<evidence type="ECO:0000256" key="1">
    <source>
        <dbReference type="SAM" id="Phobius"/>
    </source>
</evidence>
<dbReference type="AlphaFoldDB" id="Q0EXF4"/>
<dbReference type="InterPro" id="IPR012660">
    <property type="entry name" value="YiiD_C"/>
</dbReference>
<gene>
    <name evidence="3" type="ORF">SPV1_13227</name>
</gene>
<reference evidence="3 4" key="1">
    <citation type="submission" date="2006-09" db="EMBL/GenBank/DDBJ databases">
        <authorList>
            <person name="Emerson D."/>
            <person name="Ferriera S."/>
            <person name="Johnson J."/>
            <person name="Kravitz S."/>
            <person name="Halpern A."/>
            <person name="Remington K."/>
            <person name="Beeson K."/>
            <person name="Tran B."/>
            <person name="Rogers Y.-H."/>
            <person name="Friedman R."/>
            <person name="Venter J.C."/>
        </authorList>
    </citation>
    <scope>NUCLEOTIDE SEQUENCE [LARGE SCALE GENOMIC DNA]</scope>
    <source>
        <strain evidence="3 4">PV-1</strain>
    </source>
</reference>
<comment type="caution">
    <text evidence="3">The sequence shown here is derived from an EMBL/GenBank/DDBJ whole genome shotgun (WGS) entry which is preliminary data.</text>
</comment>
<feature type="domain" description="Thioesterase putative" evidence="2">
    <location>
        <begin position="7"/>
        <end position="147"/>
    </location>
</feature>
<evidence type="ECO:0000313" key="3">
    <source>
        <dbReference type="EMBL" id="EAU53962.1"/>
    </source>
</evidence>
<keyword evidence="4" id="KW-1185">Reference proteome</keyword>
<protein>
    <recommendedName>
        <fullName evidence="2">Thioesterase putative domain-containing protein</fullName>
    </recommendedName>
</protein>
<dbReference type="STRING" id="314344.AL013_09785"/>
<dbReference type="OrthoDB" id="572024at2"/>
<dbReference type="InParanoid" id="Q0EXF4"/>
<dbReference type="Pfam" id="PF09500">
    <property type="entry name" value="YiiD_C"/>
    <property type="match status" value="1"/>
</dbReference>